<evidence type="ECO:0000256" key="7">
    <source>
        <dbReference type="ARBA" id="ARBA00023170"/>
    </source>
</evidence>
<dbReference type="Gene3D" id="1.20.1070.10">
    <property type="entry name" value="Rhodopsin 7-helix transmembrane proteins"/>
    <property type="match status" value="1"/>
</dbReference>
<dbReference type="EMBL" id="BLXT01008494">
    <property type="protein sequence ID" value="GFO49565.1"/>
    <property type="molecule type" value="Genomic_DNA"/>
</dbReference>
<feature type="transmembrane region" description="Helical" evidence="10">
    <location>
        <begin position="101"/>
        <end position="125"/>
    </location>
</feature>
<dbReference type="InterPro" id="IPR000276">
    <property type="entry name" value="GPCR_Rhodpsn"/>
</dbReference>
<feature type="transmembrane region" description="Helical" evidence="10">
    <location>
        <begin position="25"/>
        <end position="47"/>
    </location>
</feature>
<keyword evidence="7 9" id="KW-0675">Receptor</keyword>
<dbReference type="SUPFAM" id="SSF81321">
    <property type="entry name" value="Family A G protein-coupled receptor-like"/>
    <property type="match status" value="1"/>
</dbReference>
<organism evidence="12 13">
    <name type="scientific">Plakobranchus ocellatus</name>
    <dbReference type="NCBI Taxonomy" id="259542"/>
    <lineage>
        <taxon>Eukaryota</taxon>
        <taxon>Metazoa</taxon>
        <taxon>Spiralia</taxon>
        <taxon>Lophotrochozoa</taxon>
        <taxon>Mollusca</taxon>
        <taxon>Gastropoda</taxon>
        <taxon>Heterobranchia</taxon>
        <taxon>Euthyneura</taxon>
        <taxon>Panpulmonata</taxon>
        <taxon>Sacoglossa</taxon>
        <taxon>Placobranchoidea</taxon>
        <taxon>Plakobranchidae</taxon>
        <taxon>Plakobranchus</taxon>
    </lineage>
</organism>
<evidence type="ECO:0000256" key="9">
    <source>
        <dbReference type="RuleBase" id="RU000688"/>
    </source>
</evidence>
<accession>A0AAV4DZZ3</accession>
<feature type="transmembrane region" description="Helical" evidence="10">
    <location>
        <begin position="59"/>
        <end position="81"/>
    </location>
</feature>
<comment type="subcellular location">
    <subcellularLocation>
        <location evidence="1">Cell membrane</location>
        <topology evidence="1">Multi-pass membrane protein</topology>
    </subcellularLocation>
</comment>
<feature type="domain" description="G-protein coupled receptors family 1 profile" evidence="11">
    <location>
        <begin position="39"/>
        <end position="263"/>
    </location>
</feature>
<dbReference type="PANTHER" id="PTHR24248">
    <property type="entry name" value="ADRENERGIC RECEPTOR-RELATED G-PROTEIN COUPLED RECEPTOR"/>
    <property type="match status" value="1"/>
</dbReference>
<dbReference type="GO" id="GO:0005886">
    <property type="term" value="C:plasma membrane"/>
    <property type="evidence" value="ECO:0007669"/>
    <property type="project" value="UniProtKB-SubCell"/>
</dbReference>
<evidence type="ECO:0000256" key="6">
    <source>
        <dbReference type="ARBA" id="ARBA00023136"/>
    </source>
</evidence>
<dbReference type="Pfam" id="PF00001">
    <property type="entry name" value="7tm_1"/>
    <property type="match status" value="1"/>
</dbReference>
<evidence type="ECO:0000256" key="2">
    <source>
        <dbReference type="ARBA" id="ARBA00022475"/>
    </source>
</evidence>
<evidence type="ECO:0000256" key="1">
    <source>
        <dbReference type="ARBA" id="ARBA00004651"/>
    </source>
</evidence>
<keyword evidence="3 9" id="KW-0812">Transmembrane</keyword>
<reference evidence="12 13" key="1">
    <citation type="journal article" date="2021" name="Elife">
        <title>Chloroplast acquisition without the gene transfer in kleptoplastic sea slugs, Plakobranchus ocellatus.</title>
        <authorList>
            <person name="Maeda T."/>
            <person name="Takahashi S."/>
            <person name="Yoshida T."/>
            <person name="Shimamura S."/>
            <person name="Takaki Y."/>
            <person name="Nagai Y."/>
            <person name="Toyoda A."/>
            <person name="Suzuki Y."/>
            <person name="Arimoto A."/>
            <person name="Ishii H."/>
            <person name="Satoh N."/>
            <person name="Nishiyama T."/>
            <person name="Hasebe M."/>
            <person name="Maruyama T."/>
            <person name="Minagawa J."/>
            <person name="Obokata J."/>
            <person name="Shigenobu S."/>
        </authorList>
    </citation>
    <scope>NUCLEOTIDE SEQUENCE [LARGE SCALE GENOMIC DNA]</scope>
</reference>
<evidence type="ECO:0000313" key="12">
    <source>
        <dbReference type="EMBL" id="GFO49565.1"/>
    </source>
</evidence>
<keyword evidence="13" id="KW-1185">Reference proteome</keyword>
<dbReference type="Proteomes" id="UP000735302">
    <property type="component" value="Unassembled WGS sequence"/>
</dbReference>
<dbReference type="CDD" id="cd00637">
    <property type="entry name" value="7tm_classA_rhodopsin-like"/>
    <property type="match status" value="1"/>
</dbReference>
<proteinExistence type="inferred from homology"/>
<dbReference type="AlphaFoldDB" id="A0AAV4DZZ3"/>
<comment type="similarity">
    <text evidence="9">Belongs to the G-protein coupled receptor 1 family.</text>
</comment>
<dbReference type="PROSITE" id="PS00237">
    <property type="entry name" value="G_PROTEIN_RECEP_F1_1"/>
    <property type="match status" value="1"/>
</dbReference>
<dbReference type="PRINTS" id="PR00237">
    <property type="entry name" value="GPCRRHODOPSN"/>
</dbReference>
<sequence length="263" mass="29055">MEDNRTTASSVTTRDITIRAGDVCMFLFALCLAAFITSANATTIVAIWRTPALRTLANIYVCSLACADFVVGAMCVLLALFQLPPLKDKWFDRSDGLCSFFYGMNVGMTATSTSNMTLIALDRYLYIVRPFFYERVINTLVISIFISVSWTLGLIIALMPQFVARPSSEKPLCEISSRLPIWYLFYLCTSLYVLTCFVNIILYSCILRASARQRKAIAVNVASHVEQANQGVDGNFKGESVVKVVAANVGIQLQQTITGIDSN</sequence>
<keyword evidence="4 10" id="KW-1133">Transmembrane helix</keyword>
<evidence type="ECO:0000256" key="8">
    <source>
        <dbReference type="ARBA" id="ARBA00023224"/>
    </source>
</evidence>
<keyword evidence="5 9" id="KW-0297">G-protein coupled receptor</keyword>
<feature type="transmembrane region" description="Helical" evidence="10">
    <location>
        <begin position="137"/>
        <end position="163"/>
    </location>
</feature>
<keyword evidence="8 9" id="KW-0807">Transducer</keyword>
<comment type="caution">
    <text evidence="12">The sequence shown here is derived from an EMBL/GenBank/DDBJ whole genome shotgun (WGS) entry which is preliminary data.</text>
</comment>
<dbReference type="InterPro" id="IPR017452">
    <property type="entry name" value="GPCR_Rhodpsn_7TM"/>
</dbReference>
<evidence type="ECO:0000259" key="11">
    <source>
        <dbReference type="PROSITE" id="PS50262"/>
    </source>
</evidence>
<feature type="transmembrane region" description="Helical" evidence="10">
    <location>
        <begin position="183"/>
        <end position="206"/>
    </location>
</feature>
<evidence type="ECO:0000256" key="4">
    <source>
        <dbReference type="ARBA" id="ARBA00022989"/>
    </source>
</evidence>
<dbReference type="PROSITE" id="PS50262">
    <property type="entry name" value="G_PROTEIN_RECEP_F1_2"/>
    <property type="match status" value="1"/>
</dbReference>
<keyword evidence="6 10" id="KW-0472">Membrane</keyword>
<gene>
    <name evidence="12" type="ORF">PoB_007607000</name>
</gene>
<dbReference type="PANTHER" id="PTHR24248:SF192">
    <property type="entry name" value="G-PROTEIN COUPLED RECEPTORS FAMILY 1 PROFILE DOMAIN-CONTAINING PROTEIN"/>
    <property type="match status" value="1"/>
</dbReference>
<protein>
    <submittedName>
        <fullName evidence="12">Beta-1 adrenergic receptor</fullName>
    </submittedName>
</protein>
<name>A0AAV4DZZ3_9GAST</name>
<evidence type="ECO:0000256" key="3">
    <source>
        <dbReference type="ARBA" id="ARBA00022692"/>
    </source>
</evidence>
<keyword evidence="2" id="KW-1003">Cell membrane</keyword>
<evidence type="ECO:0000256" key="5">
    <source>
        <dbReference type="ARBA" id="ARBA00023040"/>
    </source>
</evidence>
<dbReference type="GO" id="GO:0004930">
    <property type="term" value="F:G protein-coupled receptor activity"/>
    <property type="evidence" value="ECO:0007669"/>
    <property type="project" value="UniProtKB-KW"/>
</dbReference>
<evidence type="ECO:0000256" key="10">
    <source>
        <dbReference type="SAM" id="Phobius"/>
    </source>
</evidence>
<evidence type="ECO:0000313" key="13">
    <source>
        <dbReference type="Proteomes" id="UP000735302"/>
    </source>
</evidence>